<comment type="subcellular location">
    <subcellularLocation>
        <location evidence="1">Cell membrane</location>
        <topology evidence="1">Multi-pass membrane protein</topology>
    </subcellularLocation>
</comment>
<keyword evidence="2" id="KW-1003">Cell membrane</keyword>
<keyword evidence="6 8" id="KW-1133">Transmembrane helix</keyword>
<dbReference type="NCBIfam" id="TIGR04128">
    <property type="entry name" value="exoso_Fjoh_1448"/>
    <property type="match status" value="1"/>
</dbReference>
<keyword evidence="10" id="KW-1185">Reference proteome</keyword>
<dbReference type="InterPro" id="IPR026323">
    <property type="entry name" value="Exosortase-related_prot_XrtF"/>
</dbReference>
<organism evidence="9 10">
    <name type="scientific">Moheibacter stercoris</name>
    <dbReference type="NCBI Taxonomy" id="1628251"/>
    <lineage>
        <taxon>Bacteria</taxon>
        <taxon>Pseudomonadati</taxon>
        <taxon>Bacteroidota</taxon>
        <taxon>Flavobacteriia</taxon>
        <taxon>Flavobacteriales</taxon>
        <taxon>Weeksellaceae</taxon>
        <taxon>Moheibacter</taxon>
    </lineage>
</organism>
<evidence type="ECO:0000256" key="7">
    <source>
        <dbReference type="ARBA" id="ARBA00023136"/>
    </source>
</evidence>
<dbReference type="RefSeq" id="WP_354507017.1">
    <property type="nucleotide sequence ID" value="NZ_JBEPMO010000002.1"/>
</dbReference>
<keyword evidence="5" id="KW-0378">Hydrolase</keyword>
<feature type="transmembrane region" description="Helical" evidence="8">
    <location>
        <begin position="149"/>
        <end position="167"/>
    </location>
</feature>
<comment type="caution">
    <text evidence="9">The sequence shown here is derived from an EMBL/GenBank/DDBJ whole genome shotgun (WGS) entry which is preliminary data.</text>
</comment>
<protein>
    <submittedName>
        <fullName evidence="9">Exosortase family protein XrtF</fullName>
    </submittedName>
</protein>
<sequence>MKDFKPILIFILKFVVVWGVLLVLYNLYLSGYHEIGKPDPYSRIIANLSADTLNFAGCQTYAVDDKTRPWTWLYIDGQYRSYVNEGCNAVSIMMIFVAFIVAFSTTWKQTIAYIVGGLLVIQIMNIIRIAWITYILRYYPKYGDIAHDYAFPAILYGTIVILWIVWVKYFALKPMKKEDEQVD</sequence>
<reference evidence="9 10" key="1">
    <citation type="submission" date="2024-06" db="EMBL/GenBank/DDBJ databases">
        <title>Genomic Encyclopedia of Type Strains, Phase IV (KMG-IV): sequencing the most valuable type-strain genomes for metagenomic binning, comparative biology and taxonomic classification.</title>
        <authorList>
            <person name="Goeker M."/>
        </authorList>
    </citation>
    <scope>NUCLEOTIDE SEQUENCE [LARGE SCALE GENOMIC DNA]</scope>
    <source>
        <strain evidence="9 10">DSM 29388</strain>
    </source>
</reference>
<proteinExistence type="predicted"/>
<keyword evidence="4 8" id="KW-0812">Transmembrane</keyword>
<name>A0ABV2LTZ4_9FLAO</name>
<feature type="transmembrane region" description="Helical" evidence="8">
    <location>
        <begin position="7"/>
        <end position="28"/>
    </location>
</feature>
<evidence type="ECO:0000256" key="2">
    <source>
        <dbReference type="ARBA" id="ARBA00022475"/>
    </source>
</evidence>
<feature type="transmembrane region" description="Helical" evidence="8">
    <location>
        <begin position="114"/>
        <end position="137"/>
    </location>
</feature>
<evidence type="ECO:0000256" key="6">
    <source>
        <dbReference type="ARBA" id="ARBA00022989"/>
    </source>
</evidence>
<evidence type="ECO:0000256" key="3">
    <source>
        <dbReference type="ARBA" id="ARBA00022670"/>
    </source>
</evidence>
<evidence type="ECO:0000256" key="1">
    <source>
        <dbReference type="ARBA" id="ARBA00004651"/>
    </source>
</evidence>
<evidence type="ECO:0000256" key="4">
    <source>
        <dbReference type="ARBA" id="ARBA00022692"/>
    </source>
</evidence>
<evidence type="ECO:0000256" key="5">
    <source>
        <dbReference type="ARBA" id="ARBA00022801"/>
    </source>
</evidence>
<dbReference type="EMBL" id="JBEPMO010000002">
    <property type="protein sequence ID" value="MET3731092.1"/>
    <property type="molecule type" value="Genomic_DNA"/>
</dbReference>
<evidence type="ECO:0000256" key="8">
    <source>
        <dbReference type="SAM" id="Phobius"/>
    </source>
</evidence>
<dbReference type="Proteomes" id="UP001549146">
    <property type="component" value="Unassembled WGS sequence"/>
</dbReference>
<keyword evidence="3" id="KW-0645">Protease</keyword>
<gene>
    <name evidence="9" type="ORF">ABID46_000651</name>
</gene>
<evidence type="ECO:0000313" key="9">
    <source>
        <dbReference type="EMBL" id="MET3731092.1"/>
    </source>
</evidence>
<dbReference type="NCBIfam" id="TIGR04178">
    <property type="entry name" value="exo_archaeo"/>
    <property type="match status" value="1"/>
</dbReference>
<keyword evidence="7 8" id="KW-0472">Membrane</keyword>
<dbReference type="InterPro" id="IPR019127">
    <property type="entry name" value="Exosortase"/>
</dbReference>
<evidence type="ECO:0000313" key="10">
    <source>
        <dbReference type="Proteomes" id="UP001549146"/>
    </source>
</evidence>
<dbReference type="InterPro" id="IPR026392">
    <property type="entry name" value="Exo/Archaeosortase_dom"/>
</dbReference>
<accession>A0ABV2LTZ4</accession>
<dbReference type="Pfam" id="PF09721">
    <property type="entry name" value="Exosortase_EpsH"/>
    <property type="match status" value="1"/>
</dbReference>
<feature type="transmembrane region" description="Helical" evidence="8">
    <location>
        <begin position="89"/>
        <end position="107"/>
    </location>
</feature>